<keyword evidence="2" id="KW-0285">Flavoprotein</keyword>
<dbReference type="PROSITE" id="PS01064">
    <property type="entry name" value="PYRIDOX_OXIDASE"/>
    <property type="match status" value="1"/>
</dbReference>
<dbReference type="AlphaFoldDB" id="A0A6J6JUG5"/>
<dbReference type="GO" id="GO:0008615">
    <property type="term" value="P:pyridoxine biosynthetic process"/>
    <property type="evidence" value="ECO:0007669"/>
    <property type="project" value="InterPro"/>
</dbReference>
<evidence type="ECO:0000256" key="4">
    <source>
        <dbReference type="ARBA" id="ARBA00023002"/>
    </source>
</evidence>
<feature type="domain" description="Pyridoxamine 5'-phosphate oxidase N-terminal" evidence="5">
    <location>
        <begin position="46"/>
        <end position="161"/>
    </location>
</feature>
<evidence type="ECO:0000259" key="6">
    <source>
        <dbReference type="Pfam" id="PF10590"/>
    </source>
</evidence>
<evidence type="ECO:0000256" key="1">
    <source>
        <dbReference type="ARBA" id="ARBA00001917"/>
    </source>
</evidence>
<proteinExistence type="inferred from homology"/>
<dbReference type="GO" id="GO:0010181">
    <property type="term" value="F:FMN binding"/>
    <property type="evidence" value="ECO:0007669"/>
    <property type="project" value="InterPro"/>
</dbReference>
<evidence type="ECO:0000256" key="2">
    <source>
        <dbReference type="ARBA" id="ARBA00022630"/>
    </source>
</evidence>
<sequence length="217" mass="24089">MNGSAPDALSKRKDYGSIALEEGSLSSDPIEQLATWVAEADGAGVYEPNAMVLSTIDPGGAPSSRTVLLRGIDEHGLYFYTDYGSRKGLALLANPEVSVVFPWYAQHRQVLIYGHASPVDSEVSDAYFATRPRGSQIGAWSSEQSRPIESREALETRVLEMERRFADNPDIPRPESWGGFVIEPQRIEFWAGRSSRLHDRVSFDRESTGWSVTRLQP</sequence>
<dbReference type="Pfam" id="PF10590">
    <property type="entry name" value="PNP_phzG_C"/>
    <property type="match status" value="1"/>
</dbReference>
<dbReference type="GO" id="GO:0004733">
    <property type="term" value="F:pyridoxamine phosphate oxidase activity"/>
    <property type="evidence" value="ECO:0007669"/>
    <property type="project" value="InterPro"/>
</dbReference>
<dbReference type="PANTHER" id="PTHR10851:SF0">
    <property type="entry name" value="PYRIDOXINE-5'-PHOSPHATE OXIDASE"/>
    <property type="match status" value="1"/>
</dbReference>
<accession>A0A6J6JUG5</accession>
<gene>
    <name evidence="7" type="ORF">UFOPK1684_00519</name>
    <name evidence="8" type="ORF">UFOPK2158_00567</name>
</gene>
<keyword evidence="3" id="KW-0288">FMN</keyword>
<protein>
    <submittedName>
        <fullName evidence="8">Unannotated protein</fullName>
    </submittedName>
</protein>
<dbReference type="InterPro" id="IPR012349">
    <property type="entry name" value="Split_barrel_FMN-bd"/>
</dbReference>
<dbReference type="Pfam" id="PF01243">
    <property type="entry name" value="PNPOx_N"/>
    <property type="match status" value="1"/>
</dbReference>
<organism evidence="8">
    <name type="scientific">freshwater metagenome</name>
    <dbReference type="NCBI Taxonomy" id="449393"/>
    <lineage>
        <taxon>unclassified sequences</taxon>
        <taxon>metagenomes</taxon>
        <taxon>ecological metagenomes</taxon>
    </lineage>
</organism>
<dbReference type="PIRSF" id="PIRSF000190">
    <property type="entry name" value="Pyd_amn-ph_oxd"/>
    <property type="match status" value="1"/>
</dbReference>
<dbReference type="InterPro" id="IPR019576">
    <property type="entry name" value="Pyridoxamine_oxidase_dimer_C"/>
</dbReference>
<reference evidence="8" key="1">
    <citation type="submission" date="2020-05" db="EMBL/GenBank/DDBJ databases">
        <authorList>
            <person name="Chiriac C."/>
            <person name="Salcher M."/>
            <person name="Ghai R."/>
            <person name="Kavagutti S V."/>
        </authorList>
    </citation>
    <scope>NUCLEOTIDE SEQUENCE</scope>
</reference>
<dbReference type="InterPro" id="IPR000659">
    <property type="entry name" value="Pyridox_Oxase"/>
</dbReference>
<evidence type="ECO:0000256" key="3">
    <source>
        <dbReference type="ARBA" id="ARBA00022643"/>
    </source>
</evidence>
<dbReference type="NCBIfam" id="NF004231">
    <property type="entry name" value="PRK05679.1"/>
    <property type="match status" value="1"/>
</dbReference>
<dbReference type="InterPro" id="IPR019740">
    <property type="entry name" value="Pyridox_Oxase_CS"/>
</dbReference>
<dbReference type="InterPro" id="IPR011576">
    <property type="entry name" value="Pyridox_Oxase_N"/>
</dbReference>
<name>A0A6J6JUG5_9ZZZZ</name>
<feature type="domain" description="Pyridoxine 5'-phosphate oxidase dimerisation C-terminal" evidence="6">
    <location>
        <begin position="177"/>
        <end position="217"/>
    </location>
</feature>
<keyword evidence="4" id="KW-0560">Oxidoreductase</keyword>
<dbReference type="HAMAP" id="MF_01629">
    <property type="entry name" value="PdxH"/>
    <property type="match status" value="1"/>
</dbReference>
<dbReference type="EMBL" id="CAEZTM010000016">
    <property type="protein sequence ID" value="CAB4567693.1"/>
    <property type="molecule type" value="Genomic_DNA"/>
</dbReference>
<evidence type="ECO:0000259" key="5">
    <source>
        <dbReference type="Pfam" id="PF01243"/>
    </source>
</evidence>
<evidence type="ECO:0000313" key="7">
    <source>
        <dbReference type="EMBL" id="CAB4567693.1"/>
    </source>
</evidence>
<dbReference type="NCBIfam" id="TIGR00558">
    <property type="entry name" value="pdxH"/>
    <property type="match status" value="1"/>
</dbReference>
<evidence type="ECO:0000313" key="8">
    <source>
        <dbReference type="EMBL" id="CAB4640686.1"/>
    </source>
</evidence>
<dbReference type="EMBL" id="CAEZVY010000046">
    <property type="protein sequence ID" value="CAB4640686.1"/>
    <property type="molecule type" value="Genomic_DNA"/>
</dbReference>
<comment type="cofactor">
    <cofactor evidence="1">
        <name>FMN</name>
        <dbReference type="ChEBI" id="CHEBI:58210"/>
    </cofactor>
</comment>
<dbReference type="SUPFAM" id="SSF50475">
    <property type="entry name" value="FMN-binding split barrel"/>
    <property type="match status" value="1"/>
</dbReference>
<dbReference type="PANTHER" id="PTHR10851">
    <property type="entry name" value="PYRIDOXINE-5-PHOSPHATE OXIDASE"/>
    <property type="match status" value="1"/>
</dbReference>
<dbReference type="Gene3D" id="2.30.110.10">
    <property type="entry name" value="Electron Transport, Fmn-binding Protein, Chain A"/>
    <property type="match status" value="1"/>
</dbReference>